<dbReference type="Gene3D" id="3.40.50.2000">
    <property type="entry name" value="Glycogen Phosphorylase B"/>
    <property type="match status" value="1"/>
</dbReference>
<dbReference type="EMBL" id="JAIVGD010000011">
    <property type="protein sequence ID" value="KAH0770135.1"/>
    <property type="molecule type" value="Genomic_DNA"/>
</dbReference>
<evidence type="ECO:0000256" key="1">
    <source>
        <dbReference type="ARBA" id="ARBA00009995"/>
    </source>
</evidence>
<dbReference type="PANTHER" id="PTHR48047:SF51">
    <property type="entry name" value="GLYCOSYLTRANSFERASE"/>
    <property type="match status" value="1"/>
</dbReference>
<name>A0ABQ7VPE6_SOLTU</name>
<sequence>MASLPPRTIHVALFPFMAKGHTIPIFDLARFLLCRKISITIFTTPANRPFFSDSLSGTNINIIEIPFPQNIQGVPPGVESY</sequence>
<keyword evidence="3" id="KW-1185">Reference proteome</keyword>
<dbReference type="SUPFAM" id="SSF53756">
    <property type="entry name" value="UDP-Glycosyltransferase/glycogen phosphorylase"/>
    <property type="match status" value="1"/>
</dbReference>
<dbReference type="PANTHER" id="PTHR48047">
    <property type="entry name" value="GLYCOSYLTRANSFERASE"/>
    <property type="match status" value="1"/>
</dbReference>
<evidence type="ECO:0000313" key="2">
    <source>
        <dbReference type="EMBL" id="KAH0770135.1"/>
    </source>
</evidence>
<dbReference type="Proteomes" id="UP000826656">
    <property type="component" value="Unassembled WGS sequence"/>
</dbReference>
<comment type="caution">
    <text evidence="2">The sequence shown here is derived from an EMBL/GenBank/DDBJ whole genome shotgun (WGS) entry which is preliminary data.</text>
</comment>
<organism evidence="2 3">
    <name type="scientific">Solanum tuberosum</name>
    <name type="common">Potato</name>
    <dbReference type="NCBI Taxonomy" id="4113"/>
    <lineage>
        <taxon>Eukaryota</taxon>
        <taxon>Viridiplantae</taxon>
        <taxon>Streptophyta</taxon>
        <taxon>Embryophyta</taxon>
        <taxon>Tracheophyta</taxon>
        <taxon>Spermatophyta</taxon>
        <taxon>Magnoliopsida</taxon>
        <taxon>eudicotyledons</taxon>
        <taxon>Gunneridae</taxon>
        <taxon>Pentapetalae</taxon>
        <taxon>asterids</taxon>
        <taxon>lamiids</taxon>
        <taxon>Solanales</taxon>
        <taxon>Solanaceae</taxon>
        <taxon>Solanoideae</taxon>
        <taxon>Solaneae</taxon>
        <taxon>Solanum</taxon>
    </lineage>
</organism>
<reference evidence="2 3" key="1">
    <citation type="journal article" date="2021" name="bioRxiv">
        <title>Chromosome-scale and haplotype-resolved genome assembly of a tetraploid potato cultivar.</title>
        <authorList>
            <person name="Sun H."/>
            <person name="Jiao W.-B."/>
            <person name="Krause K."/>
            <person name="Campoy J.A."/>
            <person name="Goel M."/>
            <person name="Folz-Donahue K."/>
            <person name="Kukat C."/>
            <person name="Huettel B."/>
            <person name="Schneeberger K."/>
        </authorList>
    </citation>
    <scope>NUCLEOTIDE SEQUENCE [LARGE SCALE GENOMIC DNA]</scope>
    <source>
        <strain evidence="2">SolTubOtavaFocal</strain>
        <tissue evidence="2">Leaves</tissue>
    </source>
</reference>
<gene>
    <name evidence="2" type="ORF">KY290_014116</name>
</gene>
<accession>A0ABQ7VPE6</accession>
<protein>
    <submittedName>
        <fullName evidence="2">Uncharacterized protein</fullName>
    </submittedName>
</protein>
<proteinExistence type="inferred from homology"/>
<evidence type="ECO:0000313" key="3">
    <source>
        <dbReference type="Proteomes" id="UP000826656"/>
    </source>
</evidence>
<comment type="similarity">
    <text evidence="1">Belongs to the UDP-glycosyltransferase family.</text>
</comment>